<dbReference type="InterPro" id="IPR032560">
    <property type="entry name" value="DUF4932"/>
</dbReference>
<dbReference type="Proteomes" id="UP001597510">
    <property type="component" value="Unassembled WGS sequence"/>
</dbReference>
<keyword evidence="3" id="KW-1185">Reference proteome</keyword>
<protein>
    <submittedName>
        <fullName evidence="2">DUF4932 domain-containing protein</fullName>
    </submittedName>
</protein>
<sequence length="378" mass="43472">MKKTITLILLIGLSCVAFAQSTTLNKKLKIQINKNVELLGLAYFIGFEGNDIETKTIDVRGKKMPKKDWHNYGYSIYEKYKKFATNESLATSFAVADHLWLDYLIAFLVQVDACPNAQLTDAIAESYYINFSKTKNPKEAKENVIVFLSGLNAFSKEINFEQYLADSQKYYEVALEEVRKSLPETDFISAMENFYKGSFNTYNLVPSLTIPKGMGFGIRYTKDKQTHIYNVFGALDFQQFSGVNTLQMGFADKQRLRELSVHEFGHSFVNPSVDKLPEKLIIETESLLEPMRLVMSNQGYNTWRACLYEHFVRAGEIMIAEKIGDKQGAKNLLNSYLQDRRFDYIPTIITELRKYDNGRYKTYDETLLAAMKEIAKHK</sequence>
<feature type="chain" id="PRO_5046440809" evidence="1">
    <location>
        <begin position="20"/>
        <end position="378"/>
    </location>
</feature>
<dbReference type="EMBL" id="JBHULC010000004">
    <property type="protein sequence ID" value="MFD2520009.1"/>
    <property type="molecule type" value="Genomic_DNA"/>
</dbReference>
<reference evidence="3" key="1">
    <citation type="journal article" date="2019" name="Int. J. Syst. Evol. Microbiol.">
        <title>The Global Catalogue of Microorganisms (GCM) 10K type strain sequencing project: providing services to taxonomists for standard genome sequencing and annotation.</title>
        <authorList>
            <consortium name="The Broad Institute Genomics Platform"/>
            <consortium name="The Broad Institute Genome Sequencing Center for Infectious Disease"/>
            <person name="Wu L."/>
            <person name="Ma J."/>
        </authorList>
    </citation>
    <scope>NUCLEOTIDE SEQUENCE [LARGE SCALE GENOMIC DNA]</scope>
    <source>
        <strain evidence="3">KCTC 52344</strain>
    </source>
</reference>
<accession>A0ABW5J4A1</accession>
<feature type="signal peptide" evidence="1">
    <location>
        <begin position="1"/>
        <end position="19"/>
    </location>
</feature>
<gene>
    <name evidence="2" type="ORF">ACFSR2_03875</name>
</gene>
<keyword evidence="1" id="KW-0732">Signal</keyword>
<dbReference type="PROSITE" id="PS51257">
    <property type="entry name" value="PROKAR_LIPOPROTEIN"/>
    <property type="match status" value="1"/>
</dbReference>
<proteinExistence type="predicted"/>
<organism evidence="2 3">
    <name type="scientific">Emticicia soli</name>
    <dbReference type="NCBI Taxonomy" id="2027878"/>
    <lineage>
        <taxon>Bacteria</taxon>
        <taxon>Pseudomonadati</taxon>
        <taxon>Bacteroidota</taxon>
        <taxon>Cytophagia</taxon>
        <taxon>Cytophagales</taxon>
        <taxon>Leadbetterellaceae</taxon>
        <taxon>Emticicia</taxon>
    </lineage>
</organism>
<name>A0ABW5J4A1_9BACT</name>
<evidence type="ECO:0000313" key="2">
    <source>
        <dbReference type="EMBL" id="MFD2520009.1"/>
    </source>
</evidence>
<comment type="caution">
    <text evidence="2">The sequence shown here is derived from an EMBL/GenBank/DDBJ whole genome shotgun (WGS) entry which is preliminary data.</text>
</comment>
<dbReference type="RefSeq" id="WP_340235418.1">
    <property type="nucleotide sequence ID" value="NZ_JBBEWC010000004.1"/>
</dbReference>
<evidence type="ECO:0000313" key="3">
    <source>
        <dbReference type="Proteomes" id="UP001597510"/>
    </source>
</evidence>
<dbReference type="Pfam" id="PF16286">
    <property type="entry name" value="DUF4932"/>
    <property type="match status" value="1"/>
</dbReference>
<evidence type="ECO:0000256" key="1">
    <source>
        <dbReference type="SAM" id="SignalP"/>
    </source>
</evidence>